<keyword evidence="1" id="KW-0472">Membrane</keyword>
<protein>
    <recommendedName>
        <fullName evidence="4">Zinc-ribbon domain-containing protein</fullName>
    </recommendedName>
</protein>
<evidence type="ECO:0008006" key="4">
    <source>
        <dbReference type="Google" id="ProtNLM"/>
    </source>
</evidence>
<dbReference type="EMBL" id="ADVG01000001">
    <property type="protein sequence ID" value="EFH88705.1"/>
    <property type="molecule type" value="Genomic_DNA"/>
</dbReference>
<reference evidence="2 3" key="1">
    <citation type="journal article" date="2011" name="Stand. Genomic Sci.">
        <title>Non-contiguous finished genome sequence and contextual data of the filamentous soil bacterium Ktedonobacter racemifer type strain (SOSP1-21).</title>
        <authorList>
            <person name="Chang Y.J."/>
            <person name="Land M."/>
            <person name="Hauser L."/>
            <person name="Chertkov O."/>
            <person name="Del Rio T.G."/>
            <person name="Nolan M."/>
            <person name="Copeland A."/>
            <person name="Tice H."/>
            <person name="Cheng J.F."/>
            <person name="Lucas S."/>
            <person name="Han C."/>
            <person name="Goodwin L."/>
            <person name="Pitluck S."/>
            <person name="Ivanova N."/>
            <person name="Ovchinikova G."/>
            <person name="Pati A."/>
            <person name="Chen A."/>
            <person name="Palaniappan K."/>
            <person name="Mavromatis K."/>
            <person name="Liolios K."/>
            <person name="Brettin T."/>
            <person name="Fiebig A."/>
            <person name="Rohde M."/>
            <person name="Abt B."/>
            <person name="Goker M."/>
            <person name="Detter J.C."/>
            <person name="Woyke T."/>
            <person name="Bristow J."/>
            <person name="Eisen J.A."/>
            <person name="Markowitz V."/>
            <person name="Hugenholtz P."/>
            <person name="Kyrpides N.C."/>
            <person name="Klenk H.P."/>
            <person name="Lapidus A."/>
        </authorList>
    </citation>
    <scope>NUCLEOTIDE SEQUENCE [LARGE SCALE GENOMIC DNA]</scope>
    <source>
        <strain evidence="3">DSM 44963</strain>
    </source>
</reference>
<feature type="transmembrane region" description="Helical" evidence="1">
    <location>
        <begin position="176"/>
        <end position="195"/>
    </location>
</feature>
<feature type="transmembrane region" description="Helical" evidence="1">
    <location>
        <begin position="146"/>
        <end position="167"/>
    </location>
</feature>
<organism evidence="2 3">
    <name type="scientific">Ktedonobacter racemifer DSM 44963</name>
    <dbReference type="NCBI Taxonomy" id="485913"/>
    <lineage>
        <taxon>Bacteria</taxon>
        <taxon>Bacillati</taxon>
        <taxon>Chloroflexota</taxon>
        <taxon>Ktedonobacteria</taxon>
        <taxon>Ktedonobacterales</taxon>
        <taxon>Ktedonobacteraceae</taxon>
        <taxon>Ktedonobacter</taxon>
    </lineage>
</organism>
<keyword evidence="1" id="KW-1133">Transmembrane helix</keyword>
<sequence length="234" mass="25669">MKNCPHCGKANDLSAFYCETCGQIIEKPANNDLYTVNQREEMYGVTRRSQDAISTPPNYQETPVYTTPASYSPYGSGEAYAPPPYAQQSAGMQTPYYATPIYPQVPIEQGRSTGGIILSIMLYLFNLCWASLGVFGFLTGFTSNDISIVALLVFFLVAIVTLVFIMIKHKKPRLKWWVRLLAFLGITIIGFIVLIIAEGLSTVVSATNHGQVEDIYLGGTLVVFGVLAMIASVL</sequence>
<dbReference type="RefSeq" id="WP_007904834.1">
    <property type="nucleotide sequence ID" value="NZ_ADVG01000001.1"/>
</dbReference>
<dbReference type="STRING" id="485913.Krac_10194"/>
<gene>
    <name evidence="2" type="ORF">Krac_10194</name>
</gene>
<comment type="caution">
    <text evidence="2">The sequence shown here is derived from an EMBL/GenBank/DDBJ whole genome shotgun (WGS) entry which is preliminary data.</text>
</comment>
<dbReference type="InParanoid" id="D6TFM5"/>
<feature type="transmembrane region" description="Helical" evidence="1">
    <location>
        <begin position="215"/>
        <end position="233"/>
    </location>
</feature>
<keyword evidence="1" id="KW-0812">Transmembrane</keyword>
<proteinExistence type="predicted"/>
<evidence type="ECO:0000256" key="1">
    <source>
        <dbReference type="SAM" id="Phobius"/>
    </source>
</evidence>
<name>D6TFM5_KTERA</name>
<accession>D6TFM5</accession>
<evidence type="ECO:0000313" key="3">
    <source>
        <dbReference type="Proteomes" id="UP000004508"/>
    </source>
</evidence>
<keyword evidence="3" id="KW-1185">Reference proteome</keyword>
<dbReference type="Proteomes" id="UP000004508">
    <property type="component" value="Unassembled WGS sequence"/>
</dbReference>
<feature type="transmembrane region" description="Helical" evidence="1">
    <location>
        <begin position="116"/>
        <end position="140"/>
    </location>
</feature>
<dbReference type="AlphaFoldDB" id="D6TFM5"/>
<evidence type="ECO:0000313" key="2">
    <source>
        <dbReference type="EMBL" id="EFH88705.1"/>
    </source>
</evidence>